<dbReference type="InterPro" id="IPR041222">
    <property type="entry name" value="PriA_3primeBD"/>
</dbReference>
<dbReference type="GO" id="GO:0006302">
    <property type="term" value="P:double-strand break repair"/>
    <property type="evidence" value="ECO:0007669"/>
    <property type="project" value="TreeGrafter"/>
</dbReference>
<dbReference type="PANTHER" id="PTHR30580">
    <property type="entry name" value="PRIMOSOMAL PROTEIN N"/>
    <property type="match status" value="1"/>
</dbReference>
<evidence type="ECO:0000256" key="2">
    <source>
        <dbReference type="ARBA" id="ARBA00022840"/>
    </source>
</evidence>
<gene>
    <name evidence="6" type="ORF">IV501_04040</name>
    <name evidence="7" type="ORF">IV501_10585</name>
</gene>
<dbReference type="NCBIfam" id="NF011453">
    <property type="entry name" value="PRK14873.1-3"/>
    <property type="match status" value="1"/>
</dbReference>
<dbReference type="InterPro" id="IPR042115">
    <property type="entry name" value="PriA_3primeBD_sf"/>
</dbReference>
<dbReference type="Gene3D" id="3.40.50.300">
    <property type="entry name" value="P-loop containing nucleotide triphosphate hydrolases"/>
    <property type="match status" value="1"/>
</dbReference>
<evidence type="ECO:0000313" key="6">
    <source>
        <dbReference type="EMBL" id="MBK4346794.1"/>
    </source>
</evidence>
<evidence type="ECO:0000256" key="3">
    <source>
        <dbReference type="ARBA" id="ARBA00023125"/>
    </source>
</evidence>
<evidence type="ECO:0000313" key="7">
    <source>
        <dbReference type="EMBL" id="MBK4348083.1"/>
    </source>
</evidence>
<dbReference type="GO" id="GO:0003677">
    <property type="term" value="F:DNA binding"/>
    <property type="evidence" value="ECO:0007669"/>
    <property type="project" value="UniProtKB-KW"/>
</dbReference>
<dbReference type="Gene3D" id="3.40.1440.60">
    <property type="entry name" value="PriA, 3(prime) DNA-binding domain"/>
    <property type="match status" value="1"/>
</dbReference>
<proteinExistence type="predicted"/>
<feature type="region of interest" description="Disordered" evidence="4">
    <location>
        <begin position="646"/>
        <end position="675"/>
    </location>
</feature>
<dbReference type="InterPro" id="IPR027417">
    <property type="entry name" value="P-loop_NTPase"/>
</dbReference>
<evidence type="ECO:0000259" key="5">
    <source>
        <dbReference type="Pfam" id="PF17764"/>
    </source>
</evidence>
<dbReference type="AlphaFoldDB" id="A0A934SSA3"/>
<keyword evidence="2" id="KW-0067">ATP-binding</keyword>
<name>A0A934SSA3_9MICO</name>
<keyword evidence="3" id="KW-0238">DNA-binding</keyword>
<accession>A0A934SSA3</accession>
<dbReference type="EMBL" id="JAEPES010000001">
    <property type="protein sequence ID" value="MBK4346794.1"/>
    <property type="molecule type" value="Genomic_DNA"/>
</dbReference>
<dbReference type="GO" id="GO:0006310">
    <property type="term" value="P:DNA recombination"/>
    <property type="evidence" value="ECO:0007669"/>
    <property type="project" value="TreeGrafter"/>
</dbReference>
<protein>
    <submittedName>
        <fullName evidence="7">Primosomal protein N</fullName>
    </submittedName>
</protein>
<dbReference type="GO" id="GO:0005524">
    <property type="term" value="F:ATP binding"/>
    <property type="evidence" value="ECO:0007669"/>
    <property type="project" value="UniProtKB-KW"/>
</dbReference>
<keyword evidence="8" id="KW-1185">Reference proteome</keyword>
<dbReference type="RefSeq" id="WP_200555089.1">
    <property type="nucleotide sequence ID" value="NZ_JAEPES010000001.1"/>
</dbReference>
<reference evidence="7" key="1">
    <citation type="submission" date="2021-01" db="EMBL/GenBank/DDBJ databases">
        <title>Lacisediminihabitans sp. nov. strain G11-30, isolated from Antarctic Soil.</title>
        <authorList>
            <person name="Li J."/>
        </authorList>
    </citation>
    <scope>NUCLEOTIDE SEQUENCE</scope>
    <source>
        <strain evidence="7">G11-30</strain>
    </source>
</reference>
<dbReference type="GO" id="GO:0006270">
    <property type="term" value="P:DNA replication initiation"/>
    <property type="evidence" value="ECO:0007669"/>
    <property type="project" value="TreeGrafter"/>
</dbReference>
<dbReference type="GO" id="GO:0043138">
    <property type="term" value="F:3'-5' DNA helicase activity"/>
    <property type="evidence" value="ECO:0007669"/>
    <property type="project" value="TreeGrafter"/>
</dbReference>
<feature type="domain" description="Primosomal protein N' 3' DNA-binding" evidence="5">
    <location>
        <begin position="17"/>
        <end position="118"/>
    </location>
</feature>
<keyword evidence="1" id="KW-0547">Nucleotide-binding</keyword>
<sequence>MSDLPALDGSGRQTVARVLIDSPLPQLDRLFDYRIPPALVAEAVPGVRVRVPLRSAGRIADGLLVELAEVGDYSGTLSDLDAVVSPARVLTPEVWALARKVADRAAGSVSDVVRLAIPKRQVRVEKAWLAREAPSAPVPIVPRELDAYDTARFDTVVAAGGRVAMDALPLVREIRSGDQPGAWVGHWATTLAAAATRALEAGSVILAVPDYRDQDQLIAALRAVLPAERIVHLDAKQANPDRYRALLDCLGETPLVIVGNRSVVYAPAARLSLIAIWDDGDPLHSEPLSPYIHTRDAALVRQEQQGAALLFLGHARSTDVERLVEIGWVESMSPIRSYLPKVIPTAQQQSQDRLAAQARIPSSAWREARAALERGPVLVQVARPGYAPRLACANCTQSARCEFCEGPLGLKSSRSVPGCQWCGRLATNWTCSNCEGTTLRNIGQGAGRTAEDLGRAFPGVRVLIADGERPILHVGAEPALVIATRGAEPIAAGGYRAVLLLDGERMLARESLRVAEDCLRWWSNAIALAAPGAPTVLVGVGGALASALTTWRLAAYARSELDDRRRLRFPPAVRVATITGDPAAVQRASEIVSELERVDVLGPVEVQPTPGKESGGERAIVRFDYAEGAAVASALRAEVIRNATSRRKRVTAAAPRPVPPTLKVRFDDTEPFDQQ</sequence>
<organism evidence="7 8">
    <name type="scientific">Lacisediminihabitans changchengi</name>
    <dbReference type="NCBI Taxonomy" id="2787634"/>
    <lineage>
        <taxon>Bacteria</taxon>
        <taxon>Bacillati</taxon>
        <taxon>Actinomycetota</taxon>
        <taxon>Actinomycetes</taxon>
        <taxon>Micrococcales</taxon>
        <taxon>Microbacteriaceae</taxon>
        <taxon>Lacisediminihabitans</taxon>
    </lineage>
</organism>
<evidence type="ECO:0000256" key="4">
    <source>
        <dbReference type="SAM" id="MobiDB-lite"/>
    </source>
</evidence>
<dbReference type="EMBL" id="JAEPES010000003">
    <property type="protein sequence ID" value="MBK4348083.1"/>
    <property type="molecule type" value="Genomic_DNA"/>
</dbReference>
<evidence type="ECO:0000313" key="8">
    <source>
        <dbReference type="Proteomes" id="UP000636458"/>
    </source>
</evidence>
<evidence type="ECO:0000256" key="1">
    <source>
        <dbReference type="ARBA" id="ARBA00022741"/>
    </source>
</evidence>
<dbReference type="Proteomes" id="UP000636458">
    <property type="component" value="Unassembled WGS sequence"/>
</dbReference>
<dbReference type="Pfam" id="PF17764">
    <property type="entry name" value="PriA_3primeBD"/>
    <property type="match status" value="1"/>
</dbReference>
<comment type="caution">
    <text evidence="7">The sequence shown here is derived from an EMBL/GenBank/DDBJ whole genome shotgun (WGS) entry which is preliminary data.</text>
</comment>
<dbReference type="PANTHER" id="PTHR30580:SF0">
    <property type="entry name" value="PRIMOSOMAL PROTEIN N"/>
    <property type="match status" value="1"/>
</dbReference>